<evidence type="ECO:0000256" key="2">
    <source>
        <dbReference type="RuleBase" id="RU363019"/>
    </source>
</evidence>
<keyword evidence="2" id="KW-0697">Rotamase</keyword>
<keyword evidence="6" id="KW-1185">Reference proteome</keyword>
<dbReference type="RefSeq" id="WP_343045816.1">
    <property type="nucleotide sequence ID" value="NZ_JACBZS010000001.1"/>
</dbReference>
<comment type="caution">
    <text evidence="5">The sequence shown here is derived from an EMBL/GenBank/DDBJ whole genome shotgun (WGS) entry which is preliminary data.</text>
</comment>
<proteinExistence type="inferred from homology"/>
<dbReference type="Proteomes" id="UP000527616">
    <property type="component" value="Unassembled WGS sequence"/>
</dbReference>
<sequence length="221" mass="22214">MTSRALAVPAALLLAAAVAGCAPPAPDGADGPAPGTVSCVYRPDGTPARPADPPPAEVAPGSVRPDWVITTNEGEIPITLDVTGTPCTANSFASLATQGYFDGTTCHRLVDTGIFVLQCGDPTGSGTGGPGYVFDDELTGSEQYPPGTIAMANVGANTNGSQFFLVYADTPLRADYTVFATMDEAGLEVVNRIAAEGQDGSSPSGGGRPNNAAELLTVAPG</sequence>
<evidence type="ECO:0000313" key="6">
    <source>
        <dbReference type="Proteomes" id="UP000527616"/>
    </source>
</evidence>
<dbReference type="PROSITE" id="PS50072">
    <property type="entry name" value="CSA_PPIASE_2"/>
    <property type="match status" value="1"/>
</dbReference>
<keyword evidence="2 5" id="KW-0413">Isomerase</keyword>
<feature type="chain" id="PRO_5039757284" description="Peptidyl-prolyl cis-trans isomerase" evidence="2">
    <location>
        <begin position="22"/>
        <end position="221"/>
    </location>
</feature>
<protein>
    <recommendedName>
        <fullName evidence="2">Peptidyl-prolyl cis-trans isomerase</fullName>
        <shortName evidence="2">PPIase</shortName>
        <ecNumber evidence="2">5.2.1.8</ecNumber>
    </recommendedName>
</protein>
<accession>A0A7Z0D6B7</accession>
<evidence type="ECO:0000256" key="1">
    <source>
        <dbReference type="ARBA" id="ARBA00002388"/>
    </source>
</evidence>
<feature type="region of interest" description="Disordered" evidence="3">
    <location>
        <begin position="196"/>
        <end position="221"/>
    </location>
</feature>
<gene>
    <name evidence="5" type="ORF">GGQ54_000262</name>
</gene>
<comment type="function">
    <text evidence="1 2">PPIases accelerate the folding of proteins. It catalyzes the cis-trans isomerization of proline imidic peptide bonds in oligopeptides.</text>
</comment>
<dbReference type="InterPro" id="IPR044666">
    <property type="entry name" value="Cyclophilin_A-like"/>
</dbReference>
<dbReference type="EC" id="5.2.1.8" evidence="2"/>
<feature type="region of interest" description="Disordered" evidence="3">
    <location>
        <begin position="26"/>
        <end position="62"/>
    </location>
</feature>
<dbReference type="PROSITE" id="PS51257">
    <property type="entry name" value="PROKAR_LIPOPROTEIN"/>
    <property type="match status" value="1"/>
</dbReference>
<dbReference type="GO" id="GO:0003755">
    <property type="term" value="F:peptidyl-prolyl cis-trans isomerase activity"/>
    <property type="evidence" value="ECO:0007669"/>
    <property type="project" value="UniProtKB-UniRule"/>
</dbReference>
<evidence type="ECO:0000256" key="3">
    <source>
        <dbReference type="SAM" id="MobiDB-lite"/>
    </source>
</evidence>
<dbReference type="PANTHER" id="PTHR45625">
    <property type="entry name" value="PEPTIDYL-PROLYL CIS-TRANS ISOMERASE-RELATED"/>
    <property type="match status" value="1"/>
</dbReference>
<evidence type="ECO:0000259" key="4">
    <source>
        <dbReference type="PROSITE" id="PS50072"/>
    </source>
</evidence>
<reference evidence="5 6" key="1">
    <citation type="submission" date="2020-07" db="EMBL/GenBank/DDBJ databases">
        <title>Sequencing the genomes of 1000 actinobacteria strains.</title>
        <authorList>
            <person name="Klenk H.-P."/>
        </authorList>
    </citation>
    <scope>NUCLEOTIDE SEQUENCE [LARGE SCALE GENOMIC DNA]</scope>
    <source>
        <strain evidence="5 6">DSM 103164</strain>
    </source>
</reference>
<dbReference type="EMBL" id="JACBZS010000001">
    <property type="protein sequence ID" value="NYI69702.1"/>
    <property type="molecule type" value="Genomic_DNA"/>
</dbReference>
<dbReference type="Gene3D" id="2.40.100.10">
    <property type="entry name" value="Cyclophilin-like"/>
    <property type="match status" value="1"/>
</dbReference>
<comment type="catalytic activity">
    <reaction evidence="2">
        <text>[protein]-peptidylproline (omega=180) = [protein]-peptidylproline (omega=0)</text>
        <dbReference type="Rhea" id="RHEA:16237"/>
        <dbReference type="Rhea" id="RHEA-COMP:10747"/>
        <dbReference type="Rhea" id="RHEA-COMP:10748"/>
        <dbReference type="ChEBI" id="CHEBI:83833"/>
        <dbReference type="ChEBI" id="CHEBI:83834"/>
        <dbReference type="EC" id="5.2.1.8"/>
    </reaction>
</comment>
<dbReference type="SUPFAM" id="SSF50891">
    <property type="entry name" value="Cyclophilin-like"/>
    <property type="match status" value="1"/>
</dbReference>
<feature type="compositionally biased region" description="Low complexity" evidence="3">
    <location>
        <begin position="26"/>
        <end position="35"/>
    </location>
</feature>
<comment type="similarity">
    <text evidence="2">Belongs to the cyclophilin-type PPIase family.</text>
</comment>
<evidence type="ECO:0000313" key="5">
    <source>
        <dbReference type="EMBL" id="NYI69702.1"/>
    </source>
</evidence>
<feature type="signal peptide" evidence="2">
    <location>
        <begin position="1"/>
        <end position="21"/>
    </location>
</feature>
<dbReference type="InterPro" id="IPR029000">
    <property type="entry name" value="Cyclophilin-like_dom_sf"/>
</dbReference>
<keyword evidence="2" id="KW-0732">Signal</keyword>
<organism evidence="5 6">
    <name type="scientific">Naumannella cuiyingiana</name>
    <dbReference type="NCBI Taxonomy" id="1347891"/>
    <lineage>
        <taxon>Bacteria</taxon>
        <taxon>Bacillati</taxon>
        <taxon>Actinomycetota</taxon>
        <taxon>Actinomycetes</taxon>
        <taxon>Propionibacteriales</taxon>
        <taxon>Propionibacteriaceae</taxon>
        <taxon>Naumannella</taxon>
    </lineage>
</organism>
<dbReference type="CDD" id="cd00317">
    <property type="entry name" value="cyclophilin"/>
    <property type="match status" value="1"/>
</dbReference>
<dbReference type="PANTHER" id="PTHR45625:SF3">
    <property type="entry name" value="PEPTIDYL-PROLYL CIS-TRANS ISOMERASE B-RELATED"/>
    <property type="match status" value="1"/>
</dbReference>
<dbReference type="PRINTS" id="PR00153">
    <property type="entry name" value="CSAPPISMRASE"/>
</dbReference>
<dbReference type="AlphaFoldDB" id="A0A7Z0D6B7"/>
<dbReference type="Pfam" id="PF00160">
    <property type="entry name" value="Pro_isomerase"/>
    <property type="match status" value="1"/>
</dbReference>
<dbReference type="InterPro" id="IPR002130">
    <property type="entry name" value="Cyclophilin-type_PPIase_dom"/>
</dbReference>
<name>A0A7Z0D6B7_9ACTN</name>
<feature type="domain" description="PPIase cyclophilin-type" evidence="4">
    <location>
        <begin position="74"/>
        <end position="220"/>
    </location>
</feature>